<dbReference type="PRINTS" id="PR01100">
    <property type="entry name" value="SHIKIMTKNASE"/>
</dbReference>
<evidence type="ECO:0000313" key="3">
    <source>
        <dbReference type="EnsemblPlants" id="AUR62029440-RA:cds"/>
    </source>
</evidence>
<protein>
    <recommendedName>
        <fullName evidence="5">Shikimate kinase</fullName>
    </recommendedName>
</protein>
<evidence type="ECO:0000256" key="2">
    <source>
        <dbReference type="ARBA" id="ARBA00006997"/>
    </source>
</evidence>
<dbReference type="PANTHER" id="PTHR21087:SF4">
    <property type="entry name" value="INACTIVE SHIKIMATE KINASE LIKE 1, CHLOROPLASTIC-RELATED"/>
    <property type="match status" value="1"/>
</dbReference>
<dbReference type="SUPFAM" id="SSF52540">
    <property type="entry name" value="P-loop containing nucleoside triphosphate hydrolases"/>
    <property type="match status" value="1"/>
</dbReference>
<keyword evidence="4" id="KW-1185">Reference proteome</keyword>
<dbReference type="GeneID" id="110694674"/>
<dbReference type="InterPro" id="IPR031322">
    <property type="entry name" value="Shikimate/glucono_kinase"/>
</dbReference>
<dbReference type="InterPro" id="IPR000623">
    <property type="entry name" value="Shikimate_kinase/TSH1"/>
</dbReference>
<dbReference type="FunFam" id="3.40.50.300:FF:001033">
    <property type="entry name" value="Shikimate kinase 2, chloroplastic"/>
    <property type="match status" value="1"/>
</dbReference>
<evidence type="ECO:0000313" key="4">
    <source>
        <dbReference type="Proteomes" id="UP000596660"/>
    </source>
</evidence>
<dbReference type="Pfam" id="PF01202">
    <property type="entry name" value="SKI"/>
    <property type="match status" value="1"/>
</dbReference>
<dbReference type="OrthoDB" id="197068at2759"/>
<organism evidence="3 4">
    <name type="scientific">Chenopodium quinoa</name>
    <name type="common">Quinoa</name>
    <dbReference type="NCBI Taxonomy" id="63459"/>
    <lineage>
        <taxon>Eukaryota</taxon>
        <taxon>Viridiplantae</taxon>
        <taxon>Streptophyta</taxon>
        <taxon>Embryophyta</taxon>
        <taxon>Tracheophyta</taxon>
        <taxon>Spermatophyta</taxon>
        <taxon>Magnoliopsida</taxon>
        <taxon>eudicotyledons</taxon>
        <taxon>Gunneridae</taxon>
        <taxon>Pentapetalae</taxon>
        <taxon>Caryophyllales</taxon>
        <taxon>Chenopodiaceae</taxon>
        <taxon>Chenopodioideae</taxon>
        <taxon>Atripliceae</taxon>
        <taxon>Chenopodium</taxon>
    </lineage>
</organism>
<comment type="subcellular location">
    <subcellularLocation>
        <location evidence="1">Plastid</location>
        <location evidence="1">Chloroplast</location>
    </subcellularLocation>
</comment>
<dbReference type="AlphaFoldDB" id="A0A803MHI8"/>
<dbReference type="PANTHER" id="PTHR21087">
    <property type="entry name" value="SHIKIMATE KINASE"/>
    <property type="match status" value="1"/>
</dbReference>
<gene>
    <name evidence="3" type="primary">LOC110694674</name>
</gene>
<dbReference type="OMA" id="GMMASIK"/>
<evidence type="ECO:0000256" key="1">
    <source>
        <dbReference type="ARBA" id="ARBA00004229"/>
    </source>
</evidence>
<dbReference type="SMR" id="A0A803MHI8"/>
<sequence length="282" mass="31105">MEIRIRPAIQCICRGSSLPSKPTSSLQFPLSSSHFRPLTYFHQWQNQLTTTRSLSDGNLATEPANSRGSLALKKKATDICADLKGTSIFLVGMKSAMKTSVGKLIADELRYYYFDSDNVVEEAAAEDSSGKSFKERDEDGFQKSETEVLKQLSSLGRLIVNAGNGAVQSMTNLALLRHGITIWIDVPLDIIAKESIRDDEQSTTSTPDTFSEALDQLTLLCEENRGGYATADATISVQTVATKLAYDEYEQVTAEDMALEVLSQIEKLTRVKKLMEEAGRPF</sequence>
<reference evidence="3" key="2">
    <citation type="submission" date="2021-03" db="UniProtKB">
        <authorList>
            <consortium name="EnsemblPlants"/>
        </authorList>
    </citation>
    <scope>IDENTIFICATION</scope>
</reference>
<proteinExistence type="inferred from homology"/>
<dbReference type="HAMAP" id="MF_00109">
    <property type="entry name" value="Shikimate_kinase"/>
    <property type="match status" value="1"/>
</dbReference>
<dbReference type="KEGG" id="cqi:110694674"/>
<dbReference type="RefSeq" id="XP_021727529.1">
    <property type="nucleotide sequence ID" value="XM_021871837.1"/>
</dbReference>
<dbReference type="Gramene" id="AUR62029440-RA">
    <property type="protein sequence ID" value="AUR62029440-RA:cds"/>
    <property type="gene ID" value="AUR62029440"/>
</dbReference>
<dbReference type="Gene3D" id="3.40.50.300">
    <property type="entry name" value="P-loop containing nucleotide triphosphate hydrolases"/>
    <property type="match status" value="1"/>
</dbReference>
<dbReference type="Proteomes" id="UP000596660">
    <property type="component" value="Unplaced"/>
</dbReference>
<dbReference type="GO" id="GO:0009507">
    <property type="term" value="C:chloroplast"/>
    <property type="evidence" value="ECO:0007669"/>
    <property type="project" value="UniProtKB-SubCell"/>
</dbReference>
<reference evidence="3" key="1">
    <citation type="journal article" date="2017" name="Nature">
        <title>The genome of Chenopodium quinoa.</title>
        <authorList>
            <person name="Jarvis D.E."/>
            <person name="Ho Y.S."/>
            <person name="Lightfoot D.J."/>
            <person name="Schmoeckel S.M."/>
            <person name="Li B."/>
            <person name="Borm T.J.A."/>
            <person name="Ohyanagi H."/>
            <person name="Mineta K."/>
            <person name="Michell C.T."/>
            <person name="Saber N."/>
            <person name="Kharbatia N.M."/>
            <person name="Rupper R.R."/>
            <person name="Sharp A.R."/>
            <person name="Dally N."/>
            <person name="Boughton B.A."/>
            <person name="Woo Y.H."/>
            <person name="Gao G."/>
            <person name="Schijlen E.G.W.M."/>
            <person name="Guo X."/>
            <person name="Momin A.A."/>
            <person name="Negrao S."/>
            <person name="Al-Babili S."/>
            <person name="Gehring C."/>
            <person name="Roessner U."/>
            <person name="Jung C."/>
            <person name="Murphy K."/>
            <person name="Arold S.T."/>
            <person name="Gojobori T."/>
            <person name="van der Linden C.G."/>
            <person name="van Loo E.N."/>
            <person name="Jellen E.N."/>
            <person name="Maughan P.J."/>
            <person name="Tester M."/>
        </authorList>
    </citation>
    <scope>NUCLEOTIDE SEQUENCE [LARGE SCALE GENOMIC DNA]</scope>
    <source>
        <strain evidence="3">cv. PI 614886</strain>
    </source>
</reference>
<comment type="similarity">
    <text evidence="2">Belongs to the shikimate kinase family.</text>
</comment>
<name>A0A803MHI8_CHEQI</name>
<dbReference type="GO" id="GO:0005829">
    <property type="term" value="C:cytosol"/>
    <property type="evidence" value="ECO:0007669"/>
    <property type="project" value="TreeGrafter"/>
</dbReference>
<dbReference type="EnsemblPlants" id="AUR62029440-RA">
    <property type="protein sequence ID" value="AUR62029440-RA:cds"/>
    <property type="gene ID" value="AUR62029440"/>
</dbReference>
<dbReference type="InterPro" id="IPR027417">
    <property type="entry name" value="P-loop_NTPase"/>
</dbReference>
<evidence type="ECO:0008006" key="5">
    <source>
        <dbReference type="Google" id="ProtNLM"/>
    </source>
</evidence>
<accession>A0A803MHI8</accession>